<gene>
    <name evidence="1" type="ORF">S06H3_50220</name>
</gene>
<feature type="non-terminal residue" evidence="1">
    <location>
        <position position="1"/>
    </location>
</feature>
<feature type="non-terminal residue" evidence="1">
    <location>
        <position position="252"/>
    </location>
</feature>
<comment type="caution">
    <text evidence="1">The sequence shown here is derived from an EMBL/GenBank/DDBJ whole genome shotgun (WGS) entry which is preliminary data.</text>
</comment>
<organism evidence="1">
    <name type="scientific">marine sediment metagenome</name>
    <dbReference type="NCBI Taxonomy" id="412755"/>
    <lineage>
        <taxon>unclassified sequences</taxon>
        <taxon>metagenomes</taxon>
        <taxon>ecological metagenomes</taxon>
    </lineage>
</organism>
<accession>X1NBX2</accession>
<dbReference type="EMBL" id="BARV01031776">
    <property type="protein sequence ID" value="GAI41492.1"/>
    <property type="molecule type" value="Genomic_DNA"/>
</dbReference>
<reference evidence="1" key="1">
    <citation type="journal article" date="2014" name="Front. Microbiol.">
        <title>High frequency of phylogenetically diverse reductive dehalogenase-homologous genes in deep subseafloor sedimentary metagenomes.</title>
        <authorList>
            <person name="Kawai M."/>
            <person name="Futagami T."/>
            <person name="Toyoda A."/>
            <person name="Takaki Y."/>
            <person name="Nishi S."/>
            <person name="Hori S."/>
            <person name="Arai W."/>
            <person name="Tsubouchi T."/>
            <person name="Morono Y."/>
            <person name="Uchiyama I."/>
            <person name="Ito T."/>
            <person name="Fujiyama A."/>
            <person name="Inagaki F."/>
            <person name="Takami H."/>
        </authorList>
    </citation>
    <scope>NUCLEOTIDE SEQUENCE</scope>
    <source>
        <strain evidence="1">Expedition CK06-06</strain>
    </source>
</reference>
<name>X1NBX2_9ZZZZ</name>
<dbReference type="AlphaFoldDB" id="X1NBX2"/>
<evidence type="ECO:0000313" key="1">
    <source>
        <dbReference type="EMBL" id="GAI41492.1"/>
    </source>
</evidence>
<protein>
    <submittedName>
        <fullName evidence="1">Uncharacterized protein</fullName>
    </submittedName>
</protein>
<sequence length="252" mass="28307">SDPANKGDEDPNKATLDRIAKVEEDINKSHSAAILEEVLSASDLFQPVKDKIRAQFKDKIFEKKDLEESLSAEKAVLAKLSESGNVQGLGQTKVEVTLAETDKHQIAMDLLLDVEVKDKKGVGAFRGLKEAYRSYNPDDPDVTFQQPKRRRITEATLTPGDFAYALGVSITRKFVKLYKLLDLPWREFVNIVPIDNFKEQERIRWGGFGELPKVEEVAGYQDIAFPTDEKATYEAETKGGLFAISRKTIKND</sequence>
<proteinExistence type="predicted"/>
<dbReference type="Pfam" id="PF25209">
    <property type="entry name" value="Phage_capsid_4"/>
    <property type="match status" value="1"/>
</dbReference>